<keyword evidence="2 5" id="KW-0547">Nucleotide-binding</keyword>
<dbReference type="GO" id="GO:0005524">
    <property type="term" value="F:ATP binding"/>
    <property type="evidence" value="ECO:0007669"/>
    <property type="project" value="UniProtKB-UniRule"/>
</dbReference>
<dbReference type="PROSITE" id="PS50011">
    <property type="entry name" value="PROTEIN_KINASE_DOM"/>
    <property type="match status" value="1"/>
</dbReference>
<gene>
    <name evidence="8" type="ORF">WJX84_007357</name>
</gene>
<keyword evidence="1" id="KW-0808">Transferase</keyword>
<keyword evidence="4 5" id="KW-0067">ATP-binding</keyword>
<dbReference type="InterPro" id="IPR017441">
    <property type="entry name" value="Protein_kinase_ATP_BS"/>
</dbReference>
<feature type="compositionally biased region" description="Basic and acidic residues" evidence="6">
    <location>
        <begin position="441"/>
        <end position="453"/>
    </location>
</feature>
<dbReference type="GO" id="GO:0004672">
    <property type="term" value="F:protein kinase activity"/>
    <property type="evidence" value="ECO:0007669"/>
    <property type="project" value="InterPro"/>
</dbReference>
<organism evidence="8 9">
    <name type="scientific">Apatococcus fuscideae</name>
    <dbReference type="NCBI Taxonomy" id="2026836"/>
    <lineage>
        <taxon>Eukaryota</taxon>
        <taxon>Viridiplantae</taxon>
        <taxon>Chlorophyta</taxon>
        <taxon>core chlorophytes</taxon>
        <taxon>Trebouxiophyceae</taxon>
        <taxon>Chlorellales</taxon>
        <taxon>Chlorellaceae</taxon>
        <taxon>Apatococcus</taxon>
    </lineage>
</organism>
<dbReference type="GO" id="GO:0005737">
    <property type="term" value="C:cytoplasm"/>
    <property type="evidence" value="ECO:0007669"/>
    <property type="project" value="TreeGrafter"/>
</dbReference>
<dbReference type="PANTHER" id="PTHR23257">
    <property type="entry name" value="SERINE-THREONINE PROTEIN KINASE"/>
    <property type="match status" value="1"/>
</dbReference>
<evidence type="ECO:0000256" key="3">
    <source>
        <dbReference type="ARBA" id="ARBA00022777"/>
    </source>
</evidence>
<dbReference type="EMBL" id="JALJOV010001423">
    <property type="protein sequence ID" value="KAK9848098.1"/>
    <property type="molecule type" value="Genomic_DNA"/>
</dbReference>
<dbReference type="PROSITE" id="PS00107">
    <property type="entry name" value="PROTEIN_KINASE_ATP"/>
    <property type="match status" value="1"/>
</dbReference>
<dbReference type="InterPro" id="IPR000719">
    <property type="entry name" value="Prot_kinase_dom"/>
</dbReference>
<reference evidence="8 9" key="1">
    <citation type="journal article" date="2024" name="Nat. Commun.">
        <title>Phylogenomics reveals the evolutionary origins of lichenization in chlorophyte algae.</title>
        <authorList>
            <person name="Puginier C."/>
            <person name="Libourel C."/>
            <person name="Otte J."/>
            <person name="Skaloud P."/>
            <person name="Haon M."/>
            <person name="Grisel S."/>
            <person name="Petersen M."/>
            <person name="Berrin J.G."/>
            <person name="Delaux P.M."/>
            <person name="Dal Grande F."/>
            <person name="Keller J."/>
        </authorList>
    </citation>
    <scope>NUCLEOTIDE SEQUENCE [LARGE SCALE GENOMIC DNA]</scope>
    <source>
        <strain evidence="8 9">SAG 2523</strain>
    </source>
</reference>
<feature type="compositionally biased region" description="Polar residues" evidence="6">
    <location>
        <begin position="290"/>
        <end position="299"/>
    </location>
</feature>
<comment type="caution">
    <text evidence="8">The sequence shown here is derived from an EMBL/GenBank/DDBJ whole genome shotgun (WGS) entry which is preliminary data.</text>
</comment>
<feature type="region of interest" description="Disordered" evidence="6">
    <location>
        <begin position="408"/>
        <end position="464"/>
    </location>
</feature>
<feature type="compositionally biased region" description="Polar residues" evidence="6">
    <location>
        <begin position="376"/>
        <end position="386"/>
    </location>
</feature>
<evidence type="ECO:0000256" key="6">
    <source>
        <dbReference type="SAM" id="MobiDB-lite"/>
    </source>
</evidence>
<feature type="domain" description="Protein kinase" evidence="7">
    <location>
        <begin position="482"/>
        <end position="664"/>
    </location>
</feature>
<dbReference type="SUPFAM" id="SSF54277">
    <property type="entry name" value="CAD &amp; PB1 domains"/>
    <property type="match status" value="1"/>
</dbReference>
<evidence type="ECO:0000259" key="7">
    <source>
        <dbReference type="PROSITE" id="PS50011"/>
    </source>
</evidence>
<keyword evidence="3" id="KW-0418">Kinase</keyword>
<evidence type="ECO:0000256" key="4">
    <source>
        <dbReference type="ARBA" id="ARBA00022840"/>
    </source>
</evidence>
<name>A0AAW1SL76_9CHLO</name>
<evidence type="ECO:0000313" key="9">
    <source>
        <dbReference type="Proteomes" id="UP001485043"/>
    </source>
</evidence>
<sequence length="664" mass="71304">MALTSPRSSSSGSLFSTAAEQKVKMRILHGGAFYQDSHGGIAYRGGDSFLENVSLDWKYAQLVHRLCEKVDRAVSMKYQLPEDFPSLERLITVSDDRDVQAMYDAYGEMAVGATGPRRPLRLQVFLFDAEEEPWEADLTHEEHADAQSFFSRDSDSSDSEQENMAAGDVQVLHWQDTILSNLDVGYANTTGRTIALREFPSTLTESNRLSLLSDGFGGLPPAKASGPFTQGCPSQGPDDSPLSRLRPIASGLPSHISAFGDDFAMPGTPPHAEHGSRAGAASTDDPANPFTLTASQEAAGSSPKVPLSAGRQGSSEGFHLPSHISAFGEDSQELARVPSQKQLAGGANGPHRGHWNDNGFMDRGGMAAAMGLPKGNNPQASGSVGSTDDDPQLQRLAEGMMVAAIDSGGSTAGPDNSIWQPGQGSTSKPPGGSPMVMGRQAYEKMAEERRAEQTPRPIRTEGSGSNAFSLSHHVHHVSKEDVRVLGVIGEGAFGEVSLASATVFGKIAIKWLKPGKVQSHSAQFWREADMLASLNHPSVLHLYGVVVDNHHERNVVGIMTEYMRGGSLSAALRGLKARNWHLSLAQRAELALNMATGLAYLHELQIVHFDLKSDNLLLDGPLNLDAQLPLLKVADFGLSKQKWSVYVTGVRDLRGTLPFMAPEL</sequence>
<dbReference type="PROSITE" id="PS00108">
    <property type="entry name" value="PROTEIN_KINASE_ST"/>
    <property type="match status" value="1"/>
</dbReference>
<evidence type="ECO:0000256" key="1">
    <source>
        <dbReference type="ARBA" id="ARBA00022679"/>
    </source>
</evidence>
<dbReference type="InterPro" id="IPR011009">
    <property type="entry name" value="Kinase-like_dom_sf"/>
</dbReference>
<feature type="non-terminal residue" evidence="8">
    <location>
        <position position="664"/>
    </location>
</feature>
<feature type="compositionally biased region" description="Polar residues" evidence="6">
    <location>
        <begin position="413"/>
        <end position="428"/>
    </location>
</feature>
<dbReference type="GO" id="GO:0007165">
    <property type="term" value="P:signal transduction"/>
    <property type="evidence" value="ECO:0007669"/>
    <property type="project" value="TreeGrafter"/>
</dbReference>
<dbReference type="Pfam" id="PF00069">
    <property type="entry name" value="Pkinase"/>
    <property type="match status" value="1"/>
</dbReference>
<keyword evidence="9" id="KW-1185">Reference proteome</keyword>
<dbReference type="SUPFAM" id="SSF56112">
    <property type="entry name" value="Protein kinase-like (PK-like)"/>
    <property type="match status" value="1"/>
</dbReference>
<dbReference type="PANTHER" id="PTHR23257:SF963">
    <property type="entry name" value="AT08303P"/>
    <property type="match status" value="1"/>
</dbReference>
<evidence type="ECO:0000256" key="2">
    <source>
        <dbReference type="ARBA" id="ARBA00022741"/>
    </source>
</evidence>
<protein>
    <recommendedName>
        <fullName evidence="7">Protein kinase domain-containing protein</fullName>
    </recommendedName>
</protein>
<dbReference type="InterPro" id="IPR050167">
    <property type="entry name" value="Ser_Thr_protein_kinase"/>
</dbReference>
<dbReference type="InterPro" id="IPR008271">
    <property type="entry name" value="Ser/Thr_kinase_AS"/>
</dbReference>
<dbReference type="AlphaFoldDB" id="A0AAW1SL76"/>
<evidence type="ECO:0000313" key="8">
    <source>
        <dbReference type="EMBL" id="KAK9848098.1"/>
    </source>
</evidence>
<feature type="region of interest" description="Disordered" evidence="6">
    <location>
        <begin position="226"/>
        <end position="390"/>
    </location>
</feature>
<dbReference type="SMART" id="SM00220">
    <property type="entry name" value="S_TKc"/>
    <property type="match status" value="1"/>
</dbReference>
<proteinExistence type="predicted"/>
<dbReference type="Proteomes" id="UP001485043">
    <property type="component" value="Unassembled WGS sequence"/>
</dbReference>
<evidence type="ECO:0000256" key="5">
    <source>
        <dbReference type="PROSITE-ProRule" id="PRU10141"/>
    </source>
</evidence>
<dbReference type="Gene3D" id="1.10.510.10">
    <property type="entry name" value="Transferase(Phosphotransferase) domain 1"/>
    <property type="match status" value="1"/>
</dbReference>
<feature type="binding site" evidence="5">
    <location>
        <position position="510"/>
    </location>
    <ligand>
        <name>ATP</name>
        <dbReference type="ChEBI" id="CHEBI:30616"/>
    </ligand>
</feature>
<accession>A0AAW1SL76</accession>